<keyword evidence="2" id="KW-1185">Reference proteome</keyword>
<protein>
    <submittedName>
        <fullName evidence="1">Uncharacterized protein</fullName>
    </submittedName>
</protein>
<organism evidence="1 2">
    <name type="scientific">Diacronema lutheri</name>
    <name type="common">Unicellular marine alga</name>
    <name type="synonym">Monochrysis lutheri</name>
    <dbReference type="NCBI Taxonomy" id="2081491"/>
    <lineage>
        <taxon>Eukaryota</taxon>
        <taxon>Haptista</taxon>
        <taxon>Haptophyta</taxon>
        <taxon>Pavlovophyceae</taxon>
        <taxon>Pavlovales</taxon>
        <taxon>Pavlovaceae</taxon>
        <taxon>Diacronema</taxon>
    </lineage>
</organism>
<dbReference type="EMBL" id="JAGTXO010000019">
    <property type="protein sequence ID" value="KAG8462628.1"/>
    <property type="molecule type" value="Genomic_DNA"/>
</dbReference>
<accession>A0A8J5XEV1</accession>
<dbReference type="Proteomes" id="UP000751190">
    <property type="component" value="Unassembled WGS sequence"/>
</dbReference>
<dbReference type="AlphaFoldDB" id="A0A8J5XEV1"/>
<proteinExistence type="predicted"/>
<comment type="caution">
    <text evidence="1">The sequence shown here is derived from an EMBL/GenBank/DDBJ whole genome shotgun (WGS) entry which is preliminary data.</text>
</comment>
<sequence length="110" mass="11532">MLSCAQLPVGECDLAKLALAPPDAALAFLIDAIRWISWRARLSDAYAPAVAGSTPTTHVRLGPAADAADDPHSRSAQCAGAYLRACVMDWPQRSSASSATLVPSAQRVSR</sequence>
<evidence type="ECO:0000313" key="1">
    <source>
        <dbReference type="EMBL" id="KAG8462628.1"/>
    </source>
</evidence>
<evidence type="ECO:0000313" key="2">
    <source>
        <dbReference type="Proteomes" id="UP000751190"/>
    </source>
</evidence>
<gene>
    <name evidence="1" type="ORF">KFE25_004604</name>
</gene>
<reference evidence="1" key="1">
    <citation type="submission" date="2021-05" db="EMBL/GenBank/DDBJ databases">
        <title>The genome of the haptophyte Pavlova lutheri (Diacronema luteri, Pavlovales) - a model for lipid biosynthesis in eukaryotic algae.</title>
        <authorList>
            <person name="Hulatt C.J."/>
            <person name="Posewitz M.C."/>
        </authorList>
    </citation>
    <scope>NUCLEOTIDE SEQUENCE</scope>
    <source>
        <strain evidence="1">NIVA-4/92</strain>
    </source>
</reference>
<name>A0A8J5XEV1_DIALT</name>